<dbReference type="InterPro" id="IPR029033">
    <property type="entry name" value="His_PPase_superfam"/>
</dbReference>
<dbReference type="Gene3D" id="3.40.50.1240">
    <property type="entry name" value="Phosphoglycerate mutase-like"/>
    <property type="match status" value="1"/>
</dbReference>
<protein>
    <recommendedName>
        <fullName evidence="6">Phosphoglycerate mutase-like protein</fullName>
    </recommendedName>
</protein>
<feature type="binding site" evidence="3">
    <location>
        <position position="60"/>
    </location>
    <ligand>
        <name>substrate</name>
    </ligand>
</feature>
<dbReference type="GO" id="GO:0045820">
    <property type="term" value="P:negative regulation of glycolytic process"/>
    <property type="evidence" value="ECO:0007669"/>
    <property type="project" value="TreeGrafter"/>
</dbReference>
<dbReference type="OrthoDB" id="354304at2759"/>
<dbReference type="GO" id="GO:0005829">
    <property type="term" value="C:cytosol"/>
    <property type="evidence" value="ECO:0007669"/>
    <property type="project" value="TreeGrafter"/>
</dbReference>
<organism evidence="4 5">
    <name type="scientific">Collybiopsis luxurians FD-317 M1</name>
    <dbReference type="NCBI Taxonomy" id="944289"/>
    <lineage>
        <taxon>Eukaryota</taxon>
        <taxon>Fungi</taxon>
        <taxon>Dikarya</taxon>
        <taxon>Basidiomycota</taxon>
        <taxon>Agaricomycotina</taxon>
        <taxon>Agaricomycetes</taxon>
        <taxon>Agaricomycetidae</taxon>
        <taxon>Agaricales</taxon>
        <taxon>Marasmiineae</taxon>
        <taxon>Omphalotaceae</taxon>
        <taxon>Collybiopsis</taxon>
        <taxon>Collybiopsis luxurians</taxon>
    </lineage>
</organism>
<evidence type="ECO:0000313" key="5">
    <source>
        <dbReference type="Proteomes" id="UP000053593"/>
    </source>
</evidence>
<dbReference type="CDD" id="cd07067">
    <property type="entry name" value="HP_PGM_like"/>
    <property type="match status" value="1"/>
</dbReference>
<dbReference type="InterPro" id="IPR051695">
    <property type="entry name" value="Phosphoglycerate_Mutase"/>
</dbReference>
<accession>A0A0D0CRK7</accession>
<dbReference type="PROSITE" id="PS00175">
    <property type="entry name" value="PG_MUTASE"/>
    <property type="match status" value="1"/>
</dbReference>
<dbReference type="PANTHER" id="PTHR46517">
    <property type="entry name" value="FRUCTOSE-2,6-BISPHOSPHATASE TIGAR"/>
    <property type="match status" value="1"/>
</dbReference>
<evidence type="ECO:0000313" key="4">
    <source>
        <dbReference type="EMBL" id="KIK61872.1"/>
    </source>
</evidence>
<dbReference type="PANTHER" id="PTHR46517:SF1">
    <property type="entry name" value="FRUCTOSE-2,6-BISPHOSPHATASE TIGAR"/>
    <property type="match status" value="1"/>
</dbReference>
<feature type="binding site" evidence="3">
    <location>
        <begin position="10"/>
        <end position="17"/>
    </location>
    <ligand>
        <name>substrate</name>
    </ligand>
</feature>
<evidence type="ECO:0000256" key="1">
    <source>
        <dbReference type="ARBA" id="ARBA00022801"/>
    </source>
</evidence>
<dbReference type="GO" id="GO:0043456">
    <property type="term" value="P:regulation of pentose-phosphate shunt"/>
    <property type="evidence" value="ECO:0007669"/>
    <property type="project" value="TreeGrafter"/>
</dbReference>
<dbReference type="InterPro" id="IPR001345">
    <property type="entry name" value="PG/BPGM_mutase_AS"/>
</dbReference>
<evidence type="ECO:0000256" key="3">
    <source>
        <dbReference type="PIRSR" id="PIRSR613078-2"/>
    </source>
</evidence>
<gene>
    <name evidence="4" type="ORF">GYMLUDRAFT_165389</name>
</gene>
<keyword evidence="1" id="KW-0378">Hydrolase</keyword>
<name>A0A0D0CRK7_9AGAR</name>
<dbReference type="Proteomes" id="UP000053593">
    <property type="component" value="Unassembled WGS sequence"/>
</dbReference>
<feature type="active site" description="Proton donor/acceptor" evidence="2">
    <location>
        <position position="74"/>
    </location>
</feature>
<evidence type="ECO:0000256" key="2">
    <source>
        <dbReference type="PIRSR" id="PIRSR613078-1"/>
    </source>
</evidence>
<evidence type="ECO:0008006" key="6">
    <source>
        <dbReference type="Google" id="ProtNLM"/>
    </source>
</evidence>
<dbReference type="SUPFAM" id="SSF53254">
    <property type="entry name" value="Phosphoglycerate mutase-like"/>
    <property type="match status" value="1"/>
</dbReference>
<dbReference type="GO" id="GO:0004331">
    <property type="term" value="F:fructose-2,6-bisphosphate 2-phosphatase activity"/>
    <property type="evidence" value="ECO:0007669"/>
    <property type="project" value="TreeGrafter"/>
</dbReference>
<dbReference type="SMART" id="SM00855">
    <property type="entry name" value="PGAM"/>
    <property type="match status" value="1"/>
</dbReference>
<proteinExistence type="predicted"/>
<dbReference type="InterPro" id="IPR013078">
    <property type="entry name" value="His_Pase_superF_clade-1"/>
</dbReference>
<keyword evidence="5" id="KW-1185">Reference proteome</keyword>
<dbReference type="Pfam" id="PF00300">
    <property type="entry name" value="His_Phos_1"/>
    <property type="match status" value="1"/>
</dbReference>
<sequence length="209" mass="23492">MLAGKVYLVRHGETNENRAHIIQGQRDTLLNDEGRNQAGMVKEVFRNVDLDWALTSDLKRAAEIKLVKERKLRERGLGKLEGMHLSERRKQSGVDETAESPEAFLVRAFAWWDTEIIQGISKATKYTPLEILVVSHGGFISSLVRNLIASGRVTVEREVTDWVCYNVSVTTIEVEEGGKAKLARYSDTTHVKVEELVQYNADVLRAAGL</sequence>
<dbReference type="EMBL" id="KN834769">
    <property type="protein sequence ID" value="KIK61872.1"/>
    <property type="molecule type" value="Genomic_DNA"/>
</dbReference>
<dbReference type="AlphaFoldDB" id="A0A0D0CRK7"/>
<dbReference type="HOGENOM" id="CLU_033323_9_2_1"/>
<feature type="active site" description="Tele-phosphohistidine intermediate" evidence="2">
    <location>
        <position position="11"/>
    </location>
</feature>
<reference evidence="4 5" key="1">
    <citation type="submission" date="2014-04" db="EMBL/GenBank/DDBJ databases">
        <title>Evolutionary Origins and Diversification of the Mycorrhizal Mutualists.</title>
        <authorList>
            <consortium name="DOE Joint Genome Institute"/>
            <consortium name="Mycorrhizal Genomics Consortium"/>
            <person name="Kohler A."/>
            <person name="Kuo A."/>
            <person name="Nagy L.G."/>
            <person name="Floudas D."/>
            <person name="Copeland A."/>
            <person name="Barry K.W."/>
            <person name="Cichocki N."/>
            <person name="Veneault-Fourrey C."/>
            <person name="LaButti K."/>
            <person name="Lindquist E.A."/>
            <person name="Lipzen A."/>
            <person name="Lundell T."/>
            <person name="Morin E."/>
            <person name="Murat C."/>
            <person name="Riley R."/>
            <person name="Ohm R."/>
            <person name="Sun H."/>
            <person name="Tunlid A."/>
            <person name="Henrissat B."/>
            <person name="Grigoriev I.V."/>
            <person name="Hibbett D.S."/>
            <person name="Martin F."/>
        </authorList>
    </citation>
    <scope>NUCLEOTIDE SEQUENCE [LARGE SCALE GENOMIC DNA]</scope>
    <source>
        <strain evidence="4 5">FD-317 M1</strain>
    </source>
</reference>